<keyword evidence="10" id="KW-0829">Tyrosine-protein kinase</keyword>
<evidence type="ECO:0000256" key="3">
    <source>
        <dbReference type="ARBA" id="ARBA00022443"/>
    </source>
</evidence>
<dbReference type="GO" id="GO:0000467">
    <property type="term" value="P:exonucleolytic trimming to generate mature 3'-end of 5.8S rRNA from tricistronic rRNA transcript (SSU-rRNA, 5.8S rRNA, LSU-rRNA)"/>
    <property type="evidence" value="ECO:0007669"/>
    <property type="project" value="TreeGrafter"/>
</dbReference>
<comment type="caution">
    <text evidence="15">The sequence shown here is derived from an EMBL/GenBank/DDBJ whole genome shotgun (WGS) entry which is preliminary data.</text>
</comment>
<dbReference type="InterPro" id="IPR013761">
    <property type="entry name" value="SAM/pointed_sf"/>
</dbReference>
<evidence type="ECO:0000256" key="9">
    <source>
        <dbReference type="ARBA" id="ARBA00022884"/>
    </source>
</evidence>
<keyword evidence="12" id="KW-1133">Transmembrane helix</keyword>
<dbReference type="Pfam" id="PF21262">
    <property type="entry name" value="RRP40_S1"/>
    <property type="match status" value="1"/>
</dbReference>
<keyword evidence="9" id="KW-0694">RNA-binding</keyword>
<keyword evidence="12" id="KW-0472">Membrane</keyword>
<dbReference type="AlphaFoldDB" id="A0A830HMK7"/>
<feature type="domain" description="ACK/TNK-like SAM" evidence="14">
    <location>
        <begin position="430"/>
        <end position="477"/>
    </location>
</feature>
<evidence type="ECO:0000256" key="1">
    <source>
        <dbReference type="ARBA" id="ARBA00004123"/>
    </source>
</evidence>
<dbReference type="GO" id="GO:0004715">
    <property type="term" value="F:non-membrane spanning protein tyrosine kinase activity"/>
    <property type="evidence" value="ECO:0007669"/>
    <property type="project" value="UniProtKB-EC"/>
</dbReference>
<evidence type="ECO:0000259" key="14">
    <source>
        <dbReference type="Pfam" id="PF22931"/>
    </source>
</evidence>
<keyword evidence="8" id="KW-0067">ATP-binding</keyword>
<evidence type="ECO:0000256" key="12">
    <source>
        <dbReference type="SAM" id="Phobius"/>
    </source>
</evidence>
<dbReference type="EMBL" id="BNJQ01000012">
    <property type="protein sequence ID" value="GHP06257.1"/>
    <property type="molecule type" value="Genomic_DNA"/>
</dbReference>
<keyword evidence="3" id="KW-0728">SH3 domain</keyword>
<keyword evidence="12" id="KW-0812">Transmembrane</keyword>
<feature type="domain" description="K Homology" evidence="13">
    <location>
        <begin position="673"/>
        <end position="725"/>
    </location>
</feature>
<dbReference type="GO" id="GO:0005524">
    <property type="term" value="F:ATP binding"/>
    <property type="evidence" value="ECO:0007669"/>
    <property type="project" value="UniProtKB-KW"/>
</dbReference>
<dbReference type="GO" id="GO:0000177">
    <property type="term" value="C:cytoplasmic exosome (RNase complex)"/>
    <property type="evidence" value="ECO:0007669"/>
    <property type="project" value="TreeGrafter"/>
</dbReference>
<dbReference type="Gene3D" id="3.30.1370.10">
    <property type="entry name" value="K Homology domain, type 1"/>
    <property type="match status" value="1"/>
</dbReference>
<dbReference type="PANTHER" id="PTHR21321">
    <property type="entry name" value="PNAS-3 RELATED"/>
    <property type="match status" value="1"/>
</dbReference>
<accession>A0A830HMK7</accession>
<dbReference type="GO" id="GO:0071038">
    <property type="term" value="P:TRAMP-dependent tRNA surveillance pathway"/>
    <property type="evidence" value="ECO:0007669"/>
    <property type="project" value="TreeGrafter"/>
</dbReference>
<dbReference type="Proteomes" id="UP000660262">
    <property type="component" value="Unassembled WGS sequence"/>
</dbReference>
<name>A0A830HMK7_9CHLO</name>
<feature type="compositionally biased region" description="Pro residues" evidence="11">
    <location>
        <begin position="101"/>
        <end position="133"/>
    </location>
</feature>
<feature type="region of interest" description="Disordered" evidence="11">
    <location>
        <begin position="266"/>
        <end position="286"/>
    </location>
</feature>
<dbReference type="InterPro" id="IPR055175">
    <property type="entry name" value="ACK/TNK-like_SAM"/>
</dbReference>
<organism evidence="15 16">
    <name type="scientific">Pycnococcus provasolii</name>
    <dbReference type="NCBI Taxonomy" id="41880"/>
    <lineage>
        <taxon>Eukaryota</taxon>
        <taxon>Viridiplantae</taxon>
        <taxon>Chlorophyta</taxon>
        <taxon>Pseudoscourfieldiophyceae</taxon>
        <taxon>Pseudoscourfieldiales</taxon>
        <taxon>Pycnococcaceae</taxon>
        <taxon>Pycnococcus</taxon>
    </lineage>
</organism>
<dbReference type="GO" id="GO:0003723">
    <property type="term" value="F:RNA binding"/>
    <property type="evidence" value="ECO:0007669"/>
    <property type="project" value="UniProtKB-KW"/>
</dbReference>
<dbReference type="GO" id="GO:0000176">
    <property type="term" value="C:nuclear exosome (RNase complex)"/>
    <property type="evidence" value="ECO:0007669"/>
    <property type="project" value="TreeGrafter"/>
</dbReference>
<dbReference type="GO" id="GO:0071035">
    <property type="term" value="P:nuclear polyadenylation-dependent rRNA catabolic process"/>
    <property type="evidence" value="ECO:0007669"/>
    <property type="project" value="TreeGrafter"/>
</dbReference>
<feature type="region of interest" description="Disordered" evidence="11">
    <location>
        <begin position="98"/>
        <end position="138"/>
    </location>
</feature>
<reference evidence="15" key="1">
    <citation type="submission" date="2020-10" db="EMBL/GenBank/DDBJ databases">
        <title>Unveiling of a novel bifunctional photoreceptor, Dualchrome1, isolated from a cosmopolitan green alga.</title>
        <authorList>
            <person name="Suzuki S."/>
            <person name="Kawachi M."/>
        </authorList>
    </citation>
    <scope>NUCLEOTIDE SEQUENCE</scope>
    <source>
        <strain evidence="15">NIES 2893</strain>
    </source>
</reference>
<protein>
    <recommendedName>
        <fullName evidence="2">non-specific protein-tyrosine kinase</fullName>
        <ecNumber evidence="2">2.7.10.2</ecNumber>
    </recommendedName>
</protein>
<comment type="subcellular location">
    <subcellularLocation>
        <location evidence="1">Nucleus</location>
    </subcellularLocation>
</comment>
<dbReference type="InterPro" id="IPR026699">
    <property type="entry name" value="Exosome_RNA_bind1/RRP40/RRP4"/>
</dbReference>
<evidence type="ECO:0000256" key="2">
    <source>
        <dbReference type="ARBA" id="ARBA00011903"/>
    </source>
</evidence>
<evidence type="ECO:0000256" key="7">
    <source>
        <dbReference type="ARBA" id="ARBA00022835"/>
    </source>
</evidence>
<dbReference type="Pfam" id="PF15985">
    <property type="entry name" value="KH_6"/>
    <property type="match status" value="1"/>
</dbReference>
<evidence type="ECO:0000256" key="10">
    <source>
        <dbReference type="ARBA" id="ARBA00023137"/>
    </source>
</evidence>
<dbReference type="Gene3D" id="1.10.150.50">
    <property type="entry name" value="Transcription Factor, Ets-1"/>
    <property type="match status" value="1"/>
</dbReference>
<feature type="transmembrane region" description="Helical" evidence="12">
    <location>
        <begin position="140"/>
        <end position="161"/>
    </location>
</feature>
<keyword evidence="16" id="KW-1185">Reference proteome</keyword>
<evidence type="ECO:0000256" key="5">
    <source>
        <dbReference type="ARBA" id="ARBA00022741"/>
    </source>
</evidence>
<keyword evidence="4" id="KW-0808">Transferase</keyword>
<dbReference type="SUPFAM" id="SSF54791">
    <property type="entry name" value="Eukaryotic type KH-domain (KH-domain type I)"/>
    <property type="match status" value="1"/>
</dbReference>
<dbReference type="CDD" id="cd22526">
    <property type="entry name" value="KH-I_Rrp40"/>
    <property type="match status" value="1"/>
</dbReference>
<evidence type="ECO:0000313" key="15">
    <source>
        <dbReference type="EMBL" id="GHP06257.1"/>
    </source>
</evidence>
<dbReference type="PANTHER" id="PTHR21321:SF1">
    <property type="entry name" value="EXOSOME COMPLEX COMPONENT RRP40"/>
    <property type="match status" value="1"/>
</dbReference>
<evidence type="ECO:0000256" key="4">
    <source>
        <dbReference type="ARBA" id="ARBA00022679"/>
    </source>
</evidence>
<evidence type="ECO:0000259" key="13">
    <source>
        <dbReference type="Pfam" id="PF15985"/>
    </source>
</evidence>
<dbReference type="InterPro" id="IPR049469">
    <property type="entry name" value="RRP40_KH-I"/>
</dbReference>
<evidence type="ECO:0000256" key="8">
    <source>
        <dbReference type="ARBA" id="ARBA00022840"/>
    </source>
</evidence>
<evidence type="ECO:0000256" key="11">
    <source>
        <dbReference type="SAM" id="MobiDB-lite"/>
    </source>
</evidence>
<dbReference type="GO" id="GO:0071051">
    <property type="term" value="P:poly(A)-dependent snoRNA 3'-end processing"/>
    <property type="evidence" value="ECO:0007669"/>
    <property type="project" value="TreeGrafter"/>
</dbReference>
<dbReference type="SUPFAM" id="SSF50249">
    <property type="entry name" value="Nucleic acid-binding proteins"/>
    <property type="match status" value="1"/>
</dbReference>
<keyword evidence="6" id="KW-0418">Kinase</keyword>
<gene>
    <name evidence="15" type="ORF">PPROV_000500400</name>
</gene>
<dbReference type="InterPro" id="IPR004088">
    <property type="entry name" value="KH_dom_type_1"/>
</dbReference>
<dbReference type="Gene3D" id="2.40.50.140">
    <property type="entry name" value="Nucleic acid-binding proteins"/>
    <property type="match status" value="1"/>
</dbReference>
<dbReference type="Pfam" id="PF22931">
    <property type="entry name" value="SAM_TNK"/>
    <property type="match status" value="1"/>
</dbReference>
<keyword evidence="5" id="KW-0547">Nucleotide-binding</keyword>
<dbReference type="SUPFAM" id="SSF47769">
    <property type="entry name" value="SAM/Pointed domain"/>
    <property type="match status" value="1"/>
</dbReference>
<evidence type="ECO:0000313" key="16">
    <source>
        <dbReference type="Proteomes" id="UP000660262"/>
    </source>
</evidence>
<dbReference type="InterPro" id="IPR036612">
    <property type="entry name" value="KH_dom_type_1_sf"/>
</dbReference>
<proteinExistence type="predicted"/>
<keyword evidence="7" id="KW-0271">Exosome</keyword>
<dbReference type="OrthoDB" id="340500at2759"/>
<dbReference type="EC" id="2.7.10.2" evidence="2"/>
<dbReference type="InterPro" id="IPR012340">
    <property type="entry name" value="NA-bd_OB-fold"/>
</dbReference>
<dbReference type="GO" id="GO:0071034">
    <property type="term" value="P:CUT catabolic process"/>
    <property type="evidence" value="ECO:0007669"/>
    <property type="project" value="TreeGrafter"/>
</dbReference>
<evidence type="ECO:0000256" key="6">
    <source>
        <dbReference type="ARBA" id="ARBA00022777"/>
    </source>
</evidence>
<dbReference type="GO" id="GO:0034475">
    <property type="term" value="P:U4 snRNA 3'-end processing"/>
    <property type="evidence" value="ECO:0007669"/>
    <property type="project" value="TreeGrafter"/>
</dbReference>
<sequence>MACTFENNEAKGGGAVYLNVVSSSTFTLCTFKGNRAMNGESKGHNVLVSGLSFYLPSSASFYACTFLDLLSDANHGVRKPGLELGGYSDWGSFTFYDNVPTPAPPSPPPSPPPPSPPPSPPSPPPPSPPPPSPPKKKGNAAGIAVGVIFAVIVLCVAPWAWSYYRRKVAKDDRDDTVYDMVPVQEAKAQENCLEDFFSFGRKKPSGGGRKFHTMDYAVPPGSNTLAPILVTVPDGMPGAGQEMQWKKPPAFSSGTVVSNITYYDDDDIPPTSSTPEEARTTSPQEVETMPGGVATFVCTNQVFARASADVNDKLPDLEVNKLAKGVQILASEEGGGKWLRCASEGPFKGFYFPFYHPTSGGAIFKKLDGNLSPAEDLGKQAVSIEMMSVTHVPPPPTHQPEVAIPIPGSVGGDEETAAAVAEDGKDIALALLASVRLDKYASAFEELGIRDVRDFFEVTDDDLTALGMSELEKRRFKIHLPGVYVAPSSPQAQVGAISGLLAPAPLAIHPRSQALRRDNDADDDEEHDLSPPAPSIVCVGAGIMPSELGLDGKQTTAYVVPVHGRYTPNDGDGVVGVVVDRYAEEVKVSLGPHAAFPGVLSLLAFEGATRRNRPRINVGDVVYAVVKDAGRYEECSLACMHEADGKAHGLGVLAGQAVADGGDKGGNASTSAVIGVSLGLARALLDAPPFTKTTGASGVLRAIGKRVPFEVTVGANGRVWIAAESHATVSAVAQAITACEGVAASRRVDVALEILSSVISV</sequence>